<gene>
    <name evidence="3" type="ORF">ACFONP_05090</name>
</gene>
<protein>
    <submittedName>
        <fullName evidence="3">VWA domain-containing protein</fullName>
    </submittedName>
</protein>
<evidence type="ECO:0000259" key="2">
    <source>
        <dbReference type="PROSITE" id="PS50234"/>
    </source>
</evidence>
<keyword evidence="4" id="KW-1185">Reference proteome</keyword>
<evidence type="ECO:0000313" key="3">
    <source>
        <dbReference type="EMBL" id="MFC3302103.1"/>
    </source>
</evidence>
<evidence type="ECO:0000256" key="1">
    <source>
        <dbReference type="SAM" id="SignalP"/>
    </source>
</evidence>
<proteinExistence type="predicted"/>
<feature type="signal peptide" evidence="1">
    <location>
        <begin position="1"/>
        <end position="19"/>
    </location>
</feature>
<evidence type="ECO:0000313" key="4">
    <source>
        <dbReference type="Proteomes" id="UP001595607"/>
    </source>
</evidence>
<dbReference type="RefSeq" id="WP_189574341.1">
    <property type="nucleotide sequence ID" value="NZ_BMXU01000001.1"/>
</dbReference>
<comment type="caution">
    <text evidence="3">The sequence shown here is derived from an EMBL/GenBank/DDBJ whole genome shotgun (WGS) entry which is preliminary data.</text>
</comment>
<dbReference type="InterPro" id="IPR002035">
    <property type="entry name" value="VWF_A"/>
</dbReference>
<dbReference type="SUPFAM" id="SSF53300">
    <property type="entry name" value="vWA-like"/>
    <property type="match status" value="1"/>
</dbReference>
<feature type="chain" id="PRO_5046555893" evidence="1">
    <location>
        <begin position="20"/>
        <end position="215"/>
    </location>
</feature>
<feature type="domain" description="VWFA" evidence="2">
    <location>
        <begin position="28"/>
        <end position="187"/>
    </location>
</feature>
<keyword evidence="1" id="KW-0732">Signal</keyword>
<reference evidence="4" key="1">
    <citation type="journal article" date="2019" name="Int. J. Syst. Evol. Microbiol.">
        <title>The Global Catalogue of Microorganisms (GCM) 10K type strain sequencing project: providing services to taxonomists for standard genome sequencing and annotation.</title>
        <authorList>
            <consortium name="The Broad Institute Genomics Platform"/>
            <consortium name="The Broad Institute Genome Sequencing Center for Infectious Disease"/>
            <person name="Wu L."/>
            <person name="Ma J."/>
        </authorList>
    </citation>
    <scope>NUCLEOTIDE SEQUENCE [LARGE SCALE GENOMIC DNA]</scope>
    <source>
        <strain evidence="4">KCTC 22245</strain>
    </source>
</reference>
<dbReference type="EMBL" id="JBHRVA010000002">
    <property type="protein sequence ID" value="MFC3302103.1"/>
    <property type="molecule type" value="Genomic_DNA"/>
</dbReference>
<dbReference type="Proteomes" id="UP001595607">
    <property type="component" value="Unassembled WGS sequence"/>
</dbReference>
<dbReference type="PROSITE" id="PS50234">
    <property type="entry name" value="VWFA"/>
    <property type="match status" value="1"/>
</dbReference>
<sequence>MRKLIITLTATLTAGLAACGEPPATNTGVYMLIDTSGTYTKEIDQAQQIINVILARLEPDDAFAVARVDTGSFSEKDIVAKMHFDDRPSVANQQKRQFRDRVDGFVKDVRPASHTDITGGVLQASEFLTEKGTGKKIIFIFSDLKEDLPEGYVRDIPLTLDGFHVIALNVTKLNSDNIDPREYMNRLEDWQRRVEEGGGTWQVVNDLERLEFSWR</sequence>
<name>A0ABV7M9Q3_9PROT</name>
<dbReference type="InterPro" id="IPR036465">
    <property type="entry name" value="vWFA_dom_sf"/>
</dbReference>
<accession>A0ABV7M9Q3</accession>
<organism evidence="3 4">
    <name type="scientific">Parvularcula lutaonensis</name>
    <dbReference type="NCBI Taxonomy" id="491923"/>
    <lineage>
        <taxon>Bacteria</taxon>
        <taxon>Pseudomonadati</taxon>
        <taxon>Pseudomonadota</taxon>
        <taxon>Alphaproteobacteria</taxon>
        <taxon>Parvularculales</taxon>
        <taxon>Parvularculaceae</taxon>
        <taxon>Parvularcula</taxon>
    </lineage>
</organism>
<dbReference type="Gene3D" id="3.40.50.410">
    <property type="entry name" value="von Willebrand factor, type A domain"/>
    <property type="match status" value="1"/>
</dbReference>
<dbReference type="PROSITE" id="PS51257">
    <property type="entry name" value="PROKAR_LIPOPROTEIN"/>
    <property type="match status" value="1"/>
</dbReference>